<feature type="region of interest" description="Disordered" evidence="1">
    <location>
        <begin position="134"/>
        <end position="160"/>
    </location>
</feature>
<reference evidence="2 3" key="1">
    <citation type="journal article" date="2014" name="Int. J. Syst. Evol. Microbiol.">
        <title>Complete genome sequence of Corynebacterium casei LMG S-19264T (=DSM 44701T), isolated from a smear-ripened cheese.</title>
        <authorList>
            <consortium name="US DOE Joint Genome Institute (JGI-PGF)"/>
            <person name="Walter F."/>
            <person name="Albersmeier A."/>
            <person name="Kalinowski J."/>
            <person name="Ruckert C."/>
        </authorList>
    </citation>
    <scope>NUCLEOTIDE SEQUENCE [LARGE SCALE GENOMIC DNA]</scope>
    <source>
        <strain evidence="2 3">NBRC 110095</strain>
    </source>
</reference>
<proteinExistence type="predicted"/>
<comment type="caution">
    <text evidence="2">The sequence shown here is derived from an EMBL/GenBank/DDBJ whole genome shotgun (WGS) entry which is preliminary data.</text>
</comment>
<evidence type="ECO:0000313" key="3">
    <source>
        <dbReference type="Proteomes" id="UP001156870"/>
    </source>
</evidence>
<evidence type="ECO:0000313" key="2">
    <source>
        <dbReference type="EMBL" id="GLS27582.1"/>
    </source>
</evidence>
<protein>
    <recommendedName>
        <fullName evidence="4">RHS repeat-associated core domain-containing protein</fullName>
    </recommendedName>
</protein>
<name>A0AA37TEK3_9GAMM</name>
<organism evidence="2 3">
    <name type="scientific">Marinibactrum halimedae</name>
    <dbReference type="NCBI Taxonomy" id="1444977"/>
    <lineage>
        <taxon>Bacteria</taxon>
        <taxon>Pseudomonadati</taxon>
        <taxon>Pseudomonadota</taxon>
        <taxon>Gammaproteobacteria</taxon>
        <taxon>Cellvibrionales</taxon>
        <taxon>Cellvibrionaceae</taxon>
        <taxon>Marinibactrum</taxon>
    </lineage>
</organism>
<dbReference type="Proteomes" id="UP001156870">
    <property type="component" value="Unassembled WGS sequence"/>
</dbReference>
<dbReference type="EMBL" id="BSPD01000081">
    <property type="protein sequence ID" value="GLS27582.1"/>
    <property type="molecule type" value="Genomic_DNA"/>
</dbReference>
<accession>A0AA37TEK3</accession>
<evidence type="ECO:0008006" key="4">
    <source>
        <dbReference type="Google" id="ProtNLM"/>
    </source>
</evidence>
<sequence>MNLYAYVGNDPVNMVDPTGEFAWLAGMAIGGVLDVAAQGVAIAAGAQDGFSVQSVVASGIAGAVGAGMAANVAKLGLGVKTAIAANVATDATASATGTLLSGKEVTLKGVAIDVALGQSVGKVAGDAAASATNKSSGQKVLTKEASRKTRIANKPGARKAQVQNAANARAAAADLPGETSASAGVAGSTIGSKAVSTAECTSQGEC</sequence>
<keyword evidence="3" id="KW-1185">Reference proteome</keyword>
<dbReference type="AlphaFoldDB" id="A0AA37TEK3"/>
<gene>
    <name evidence="2" type="ORF">GCM10007877_33010</name>
</gene>
<evidence type="ECO:0000256" key="1">
    <source>
        <dbReference type="SAM" id="MobiDB-lite"/>
    </source>
</evidence>